<evidence type="ECO:0000313" key="5">
    <source>
        <dbReference type="EMBL" id="KAG0583415.1"/>
    </source>
</evidence>
<evidence type="ECO:0000259" key="4">
    <source>
        <dbReference type="PROSITE" id="PS50888"/>
    </source>
</evidence>
<dbReference type="PANTHER" id="PTHR45959:SF55">
    <property type="entry name" value="BHLH DOMAIN-CONTAINING PROTEIN"/>
    <property type="match status" value="1"/>
</dbReference>
<keyword evidence="2" id="KW-0804">Transcription</keyword>
<dbReference type="InterPro" id="IPR011598">
    <property type="entry name" value="bHLH_dom"/>
</dbReference>
<feature type="compositionally biased region" description="Basic residues" evidence="3">
    <location>
        <begin position="149"/>
        <end position="160"/>
    </location>
</feature>
<evidence type="ECO:0000256" key="3">
    <source>
        <dbReference type="SAM" id="MobiDB-lite"/>
    </source>
</evidence>
<sequence>MDLMDSALLADFEFQWHESPFCGFNDGIETLNAQDHCSFMESLLEDMGLPQTTTTIPEPRTSHLSIATSVAKVPPPLQWPVCDSGPLPSVSDILQGSVPRSENIVKFPLVQQKGATVDANSDVGLEKLATDSTSPQSDSAPYTPPAVKQTRRSSKRKANSKAKEPAKSRILEDVAQVNVNRPPTHAEHIIRERLRRDDMAAKYLILESLLPPAPKRERAAVVEDAALLVGDLQQKKAQLLKRRAHLKLVQAPNQHSPSSTLKIVPSSQLYESPGTPCIKQQLGFLTATVGNISCKQDSPLSSSEAAMKHREILNTERATLSTINVHAGNNDIVIEMVWNRPPPHFHSTLLQAVENLGSEVTSCSIVTATTGLVQCFITCSKPQVPSQLKLEIQACETLIVGALRNVLTQSS</sequence>
<feature type="region of interest" description="Disordered" evidence="3">
    <location>
        <begin position="129"/>
        <end position="167"/>
    </location>
</feature>
<evidence type="ECO:0000256" key="1">
    <source>
        <dbReference type="ARBA" id="ARBA00023015"/>
    </source>
</evidence>
<feature type="domain" description="BHLH" evidence="4">
    <location>
        <begin position="183"/>
        <end position="232"/>
    </location>
</feature>
<accession>A0A8T0IK71</accession>
<organism evidence="5 6">
    <name type="scientific">Ceratodon purpureus</name>
    <name type="common">Fire moss</name>
    <name type="synonym">Dicranum purpureum</name>
    <dbReference type="NCBI Taxonomy" id="3225"/>
    <lineage>
        <taxon>Eukaryota</taxon>
        <taxon>Viridiplantae</taxon>
        <taxon>Streptophyta</taxon>
        <taxon>Embryophyta</taxon>
        <taxon>Bryophyta</taxon>
        <taxon>Bryophytina</taxon>
        <taxon>Bryopsida</taxon>
        <taxon>Dicranidae</taxon>
        <taxon>Pseudoditrichales</taxon>
        <taxon>Ditrichaceae</taxon>
        <taxon>Ceratodon</taxon>
    </lineage>
</organism>
<evidence type="ECO:0000256" key="2">
    <source>
        <dbReference type="ARBA" id="ARBA00023163"/>
    </source>
</evidence>
<dbReference type="InterPro" id="IPR036638">
    <property type="entry name" value="HLH_DNA-bd_sf"/>
</dbReference>
<dbReference type="Gene3D" id="4.10.280.10">
    <property type="entry name" value="Helix-loop-helix DNA-binding domain"/>
    <property type="match status" value="1"/>
</dbReference>
<proteinExistence type="predicted"/>
<feature type="compositionally biased region" description="Polar residues" evidence="3">
    <location>
        <begin position="130"/>
        <end position="140"/>
    </location>
</feature>
<gene>
    <name evidence="5" type="ORF">KC19_3G134400</name>
</gene>
<dbReference type="AlphaFoldDB" id="A0A8T0IK71"/>
<dbReference type="EMBL" id="CM026423">
    <property type="protein sequence ID" value="KAG0583415.1"/>
    <property type="molecule type" value="Genomic_DNA"/>
</dbReference>
<dbReference type="CDD" id="cd11393">
    <property type="entry name" value="bHLH_AtbHLH_like"/>
    <property type="match status" value="1"/>
</dbReference>
<dbReference type="PROSITE" id="PS50888">
    <property type="entry name" value="BHLH"/>
    <property type="match status" value="1"/>
</dbReference>
<dbReference type="SUPFAM" id="SSF47459">
    <property type="entry name" value="HLH, helix-loop-helix DNA-binding domain"/>
    <property type="match status" value="1"/>
</dbReference>
<comment type="caution">
    <text evidence="5">The sequence shown here is derived from an EMBL/GenBank/DDBJ whole genome shotgun (WGS) entry which is preliminary data.</text>
</comment>
<dbReference type="InterPro" id="IPR052610">
    <property type="entry name" value="bHLH_transcription_regulator"/>
</dbReference>
<dbReference type="Pfam" id="PF00010">
    <property type="entry name" value="HLH"/>
    <property type="match status" value="1"/>
</dbReference>
<reference evidence="5" key="1">
    <citation type="submission" date="2020-06" db="EMBL/GenBank/DDBJ databases">
        <title>WGS assembly of Ceratodon purpureus strain R40.</title>
        <authorList>
            <person name="Carey S.B."/>
            <person name="Jenkins J."/>
            <person name="Shu S."/>
            <person name="Lovell J.T."/>
            <person name="Sreedasyam A."/>
            <person name="Maumus F."/>
            <person name="Tiley G.P."/>
            <person name="Fernandez-Pozo N."/>
            <person name="Barry K."/>
            <person name="Chen C."/>
            <person name="Wang M."/>
            <person name="Lipzen A."/>
            <person name="Daum C."/>
            <person name="Saski C.A."/>
            <person name="Payton A.C."/>
            <person name="Mcbreen J.C."/>
            <person name="Conrad R.E."/>
            <person name="Kollar L.M."/>
            <person name="Olsson S."/>
            <person name="Huttunen S."/>
            <person name="Landis J.B."/>
            <person name="Wickett N.J."/>
            <person name="Johnson M.G."/>
            <person name="Rensing S.A."/>
            <person name="Grimwood J."/>
            <person name="Schmutz J."/>
            <person name="Mcdaniel S.F."/>
        </authorList>
    </citation>
    <scope>NUCLEOTIDE SEQUENCE</scope>
    <source>
        <strain evidence="5">R40</strain>
    </source>
</reference>
<dbReference type="InterPro" id="IPR045239">
    <property type="entry name" value="bHLH95_bHLH"/>
</dbReference>
<dbReference type="PANTHER" id="PTHR45959">
    <property type="entry name" value="BHLH TRANSCRIPTION FACTOR"/>
    <property type="match status" value="1"/>
</dbReference>
<dbReference type="Proteomes" id="UP000822688">
    <property type="component" value="Chromosome 3"/>
</dbReference>
<keyword evidence="1" id="KW-0805">Transcription regulation</keyword>
<dbReference type="GO" id="GO:0046983">
    <property type="term" value="F:protein dimerization activity"/>
    <property type="evidence" value="ECO:0007669"/>
    <property type="project" value="InterPro"/>
</dbReference>
<evidence type="ECO:0000313" key="6">
    <source>
        <dbReference type="Proteomes" id="UP000822688"/>
    </source>
</evidence>
<protein>
    <recommendedName>
        <fullName evidence="4">BHLH domain-containing protein</fullName>
    </recommendedName>
</protein>
<name>A0A8T0IK71_CERPU</name>
<keyword evidence="6" id="KW-1185">Reference proteome</keyword>